<dbReference type="RefSeq" id="WP_191302327.1">
    <property type="nucleotide sequence ID" value="NZ_BNAR01000009.1"/>
</dbReference>
<reference evidence="2" key="1">
    <citation type="journal article" date="2019" name="Int. J. Syst. Evol. Microbiol.">
        <title>The Global Catalogue of Microorganisms (GCM) 10K type strain sequencing project: providing services to taxonomists for standard genome sequencing and annotation.</title>
        <authorList>
            <consortium name="The Broad Institute Genomics Platform"/>
            <consortium name="The Broad Institute Genome Sequencing Center for Infectious Disease"/>
            <person name="Wu L."/>
            <person name="Ma J."/>
        </authorList>
    </citation>
    <scope>NUCLEOTIDE SEQUENCE [LARGE SCALE GENOMIC DNA]</scope>
    <source>
        <strain evidence="2">CGMCC 4.7367</strain>
    </source>
</reference>
<proteinExistence type="predicted"/>
<accession>A0ABQ3MJD2</accession>
<evidence type="ECO:0000313" key="2">
    <source>
        <dbReference type="Proteomes" id="UP000605568"/>
    </source>
</evidence>
<organism evidence="1 2">
    <name type="scientific">Lentzea cavernae</name>
    <dbReference type="NCBI Taxonomy" id="2020703"/>
    <lineage>
        <taxon>Bacteria</taxon>
        <taxon>Bacillati</taxon>
        <taxon>Actinomycetota</taxon>
        <taxon>Actinomycetes</taxon>
        <taxon>Pseudonocardiales</taxon>
        <taxon>Pseudonocardiaceae</taxon>
        <taxon>Lentzea</taxon>
    </lineage>
</organism>
<sequence>MSEVKNFSVPLAAFRQAEERACGGYLVARKAMIRLAARAASISQLVREHPTRADYRAALHHVKALHHDAVERTRLAWQRWNQAQIRSDAFWAATNQAAAPVAVAV</sequence>
<dbReference type="EMBL" id="BNAR01000009">
    <property type="protein sequence ID" value="GHH49231.1"/>
    <property type="molecule type" value="Genomic_DNA"/>
</dbReference>
<comment type="caution">
    <text evidence="1">The sequence shown here is derived from an EMBL/GenBank/DDBJ whole genome shotgun (WGS) entry which is preliminary data.</text>
</comment>
<dbReference type="Proteomes" id="UP000605568">
    <property type="component" value="Unassembled WGS sequence"/>
</dbReference>
<keyword evidence="2" id="KW-1185">Reference proteome</keyword>
<name>A0ABQ3MJD2_9PSEU</name>
<evidence type="ECO:0000313" key="1">
    <source>
        <dbReference type="EMBL" id="GHH49231.1"/>
    </source>
</evidence>
<gene>
    <name evidence="1" type="ORF">GCM10017774_56270</name>
</gene>
<protein>
    <submittedName>
        <fullName evidence="1">Uncharacterized protein</fullName>
    </submittedName>
</protein>